<feature type="region of interest" description="Disordered" evidence="6">
    <location>
        <begin position="1"/>
        <end position="42"/>
    </location>
</feature>
<dbReference type="SUPFAM" id="SSF52540">
    <property type="entry name" value="P-loop containing nucleoside triphosphate hydrolases"/>
    <property type="match status" value="1"/>
</dbReference>
<evidence type="ECO:0000256" key="6">
    <source>
        <dbReference type="SAM" id="MobiDB-lite"/>
    </source>
</evidence>
<evidence type="ECO:0000256" key="3">
    <source>
        <dbReference type="ARBA" id="ARBA00022777"/>
    </source>
</evidence>
<dbReference type="OrthoDB" id="5524837at2"/>
<protein>
    <submittedName>
        <fullName evidence="8">Tetratricopeptide repeat protein</fullName>
    </submittedName>
</protein>
<dbReference type="GO" id="GO:0005524">
    <property type="term" value="F:ATP binding"/>
    <property type="evidence" value="ECO:0007669"/>
    <property type="project" value="UniProtKB-UniRule"/>
</dbReference>
<dbReference type="InterPro" id="IPR011009">
    <property type="entry name" value="Kinase-like_dom_sf"/>
</dbReference>
<dbReference type="SUPFAM" id="SSF48452">
    <property type="entry name" value="TPR-like"/>
    <property type="match status" value="2"/>
</dbReference>
<dbReference type="Pfam" id="PF00069">
    <property type="entry name" value="Pkinase"/>
    <property type="match status" value="1"/>
</dbReference>
<dbReference type="GO" id="GO:0004674">
    <property type="term" value="F:protein serine/threonine kinase activity"/>
    <property type="evidence" value="ECO:0007669"/>
    <property type="project" value="TreeGrafter"/>
</dbReference>
<dbReference type="AlphaFoldDB" id="A0A4Y6PX36"/>
<keyword evidence="1" id="KW-0808">Transferase</keyword>
<dbReference type="Pfam" id="PF13191">
    <property type="entry name" value="AAA_16"/>
    <property type="match status" value="1"/>
</dbReference>
<dbReference type="RefSeq" id="WP_141198787.1">
    <property type="nucleotide sequence ID" value="NZ_CP041186.1"/>
</dbReference>
<name>A0A4Y6PX36_PERCE</name>
<organism evidence="8 9">
    <name type="scientific">Persicimonas caeni</name>
    <dbReference type="NCBI Taxonomy" id="2292766"/>
    <lineage>
        <taxon>Bacteria</taxon>
        <taxon>Deltaproteobacteria</taxon>
        <taxon>Bradymonadales</taxon>
        <taxon>Bradymonadaceae</taxon>
        <taxon>Persicimonas</taxon>
    </lineage>
</organism>
<dbReference type="InterPro" id="IPR000719">
    <property type="entry name" value="Prot_kinase_dom"/>
</dbReference>
<dbReference type="InterPro" id="IPR041664">
    <property type="entry name" value="AAA_16"/>
</dbReference>
<accession>A0A4Y6PX36</accession>
<dbReference type="InterPro" id="IPR019734">
    <property type="entry name" value="TPR_rpt"/>
</dbReference>
<keyword evidence="3" id="KW-0418">Kinase</keyword>
<dbReference type="PROSITE" id="PS00108">
    <property type="entry name" value="PROTEIN_KINASE_ST"/>
    <property type="match status" value="1"/>
</dbReference>
<evidence type="ECO:0000259" key="7">
    <source>
        <dbReference type="PROSITE" id="PS50011"/>
    </source>
</evidence>
<keyword evidence="4 5" id="KW-0067">ATP-binding</keyword>
<feature type="binding site" evidence="5">
    <location>
        <position position="80"/>
    </location>
    <ligand>
        <name>ATP</name>
        <dbReference type="ChEBI" id="CHEBI:30616"/>
    </ligand>
</feature>
<keyword evidence="9" id="KW-1185">Reference proteome</keyword>
<dbReference type="SMART" id="SM00028">
    <property type="entry name" value="TPR"/>
    <property type="match status" value="3"/>
</dbReference>
<reference evidence="8 9" key="1">
    <citation type="submission" date="2019-06" db="EMBL/GenBank/DDBJ databases">
        <title>Persicimonas caeni gen. nov., sp. nov., a predatory bacterium isolated from solar saltern.</title>
        <authorList>
            <person name="Wang S."/>
        </authorList>
    </citation>
    <scope>NUCLEOTIDE SEQUENCE [LARGE SCALE GENOMIC DNA]</scope>
    <source>
        <strain evidence="8 9">YN101</strain>
    </source>
</reference>
<keyword evidence="2 5" id="KW-0547">Nucleotide-binding</keyword>
<dbReference type="Gene3D" id="3.30.200.20">
    <property type="entry name" value="Phosphorylase Kinase, domain 1"/>
    <property type="match status" value="1"/>
</dbReference>
<dbReference type="PROSITE" id="PS00107">
    <property type="entry name" value="PROTEIN_KINASE_ATP"/>
    <property type="match status" value="1"/>
</dbReference>
<gene>
    <name evidence="8" type="ORF">FIV42_16690</name>
</gene>
<dbReference type="Gene3D" id="3.40.50.300">
    <property type="entry name" value="P-loop containing nucleotide triphosphate hydrolases"/>
    <property type="match status" value="1"/>
</dbReference>
<dbReference type="Gene3D" id="1.25.40.10">
    <property type="entry name" value="Tetratricopeptide repeat domain"/>
    <property type="match status" value="2"/>
</dbReference>
<evidence type="ECO:0000256" key="2">
    <source>
        <dbReference type="ARBA" id="ARBA00022741"/>
    </source>
</evidence>
<dbReference type="PANTHER" id="PTHR43289">
    <property type="entry name" value="MITOGEN-ACTIVATED PROTEIN KINASE KINASE KINASE 20-RELATED"/>
    <property type="match status" value="1"/>
</dbReference>
<dbReference type="InterPro" id="IPR027417">
    <property type="entry name" value="P-loop_NTPase"/>
</dbReference>
<dbReference type="Proteomes" id="UP000315995">
    <property type="component" value="Chromosome"/>
</dbReference>
<evidence type="ECO:0000313" key="9">
    <source>
        <dbReference type="Proteomes" id="UP000315995"/>
    </source>
</evidence>
<sequence length="1189" mass="133276">MSDRTPNTPNTPIPPTPDHHRRPNLSTLDHCDTPRGLSNPSSIVHETLGPFEVHESIGRGGMGVVLRGRHLEQQVPVAIKVITGSRSVDAHMRRRLRNEVQAVAALHHPGIVMVFDYGEVGQSTELLREDDVHRGTPYFVMELAQRGTLRDLAGRVHWHQARAILLTLLDALAHAHAAGVIHRDIKPENILLARWNGRLIPKLADFGIAFAVDGGAATSHCIGTPRYMAPEQINQPWRTHGPWSDLYSLGCVAYELLSGMELFQGSDVVKIYQEHFRAEYPRLDSVVPVPPEVQGWLDKMLARDVDDRFQSAAEAAKALAAIDDHGLPDTTPAEVVSFEFAQLTPVLDALLESGSSVESPTKSTLTQLPEQWPPPTVEPMSMRIVGTGLGLYGLRAIPLIGRDAELDRMWRALRDAESTAESRVVVLRGSQGAGKTRLVDWFTQRIKEFGAATIMRATHSAEGGGADGLGLMLARHFRILGTSDQQAERVIREALAKVGIESDYDCQAMVRIARPFLEVGESENSVTIDNPTQRHAVIQRYLQALAEQRPVIIWCDDVQWGSDAIEFARFVRRHSDSTGRVLLILSATDDALAECPEERDLLDILLEQDRVDELLVEPLAPVEHERLVQELLLLEGELAREVVAKTAGNPLFAVELIGDWIEQGVLESGERGFVLREGVEPTIPDHLHQVWVKRFEALLDEHSDYARDALELAAALGQDVQFAEWEGVCDLAGVRLDENLAADLAERRFIRYTEAGFTFAHAIMRESIERLARNHGTWVARRRHCATLVETLYDISMPHHAERFGRYAMSAHEFSRAFEPLVEGARGRRRRGEYRAAQRLLSSSLRCLEQMDAPENDRRWGDVWVIRARTYLNNRQPREAAPWARRAMDAAERHGWTEIYAQAMGWLGMSLQWMGDKAASETIHRACELLTTIDTDAPMRGVFGSVAHVLTSLRNFEAAELMLDRDLEAATREGDELAIAHNHHLRVRHAFFQHKWNQALQYGEETMALCDRLGHLPGKGLCLEIMSEAHRLMGNFERAEDLYRECVALQHTIGVPTAVSETNLAHILLNRGRIQEAERYFTRAANTFADTGRRLFHVVAVAGLLACASAQKLWDAVGEHLDFIRDFFDESDASERDLALLLEFAGDHLRDAGQFRDAVAVYTLAVQQWHGLGDEERVDQVMGKISRWT</sequence>
<dbReference type="CDD" id="cd14014">
    <property type="entry name" value="STKc_PknB_like"/>
    <property type="match status" value="1"/>
</dbReference>
<dbReference type="InterPro" id="IPR008271">
    <property type="entry name" value="Ser/Thr_kinase_AS"/>
</dbReference>
<dbReference type="SMART" id="SM00220">
    <property type="entry name" value="S_TKc"/>
    <property type="match status" value="1"/>
</dbReference>
<evidence type="ECO:0000313" key="8">
    <source>
        <dbReference type="EMBL" id="QDG52315.1"/>
    </source>
</evidence>
<proteinExistence type="predicted"/>
<dbReference type="EMBL" id="CP041186">
    <property type="protein sequence ID" value="QDG52315.1"/>
    <property type="molecule type" value="Genomic_DNA"/>
</dbReference>
<dbReference type="Gene3D" id="1.10.510.10">
    <property type="entry name" value="Transferase(Phosphotransferase) domain 1"/>
    <property type="match status" value="1"/>
</dbReference>
<accession>A0A5B8Y8S2</accession>
<dbReference type="InterPro" id="IPR011990">
    <property type="entry name" value="TPR-like_helical_dom_sf"/>
</dbReference>
<evidence type="ECO:0000256" key="5">
    <source>
        <dbReference type="PROSITE-ProRule" id="PRU10141"/>
    </source>
</evidence>
<dbReference type="InterPro" id="IPR017441">
    <property type="entry name" value="Protein_kinase_ATP_BS"/>
</dbReference>
<feature type="domain" description="Protein kinase" evidence="7">
    <location>
        <begin position="51"/>
        <end position="322"/>
    </location>
</feature>
<dbReference type="SUPFAM" id="SSF56112">
    <property type="entry name" value="Protein kinase-like (PK-like)"/>
    <property type="match status" value="1"/>
</dbReference>
<dbReference type="PANTHER" id="PTHR43289:SF6">
    <property type="entry name" value="SERINE_THREONINE-PROTEIN KINASE NEKL-3"/>
    <property type="match status" value="1"/>
</dbReference>
<dbReference type="PROSITE" id="PS50011">
    <property type="entry name" value="PROTEIN_KINASE_DOM"/>
    <property type="match status" value="1"/>
</dbReference>
<evidence type="ECO:0000256" key="1">
    <source>
        <dbReference type="ARBA" id="ARBA00022679"/>
    </source>
</evidence>
<evidence type="ECO:0000256" key="4">
    <source>
        <dbReference type="ARBA" id="ARBA00022840"/>
    </source>
</evidence>